<evidence type="ECO:0000256" key="1">
    <source>
        <dbReference type="ARBA" id="ARBA00022679"/>
    </source>
</evidence>
<comment type="caution">
    <text evidence="4">The sequence shown here is derived from an EMBL/GenBank/DDBJ whole genome shotgun (WGS) entry which is preliminary data.</text>
</comment>
<feature type="site" description="Positions MEP for the nucleophilic attack" evidence="3">
    <location>
        <position position="154"/>
    </location>
</feature>
<accession>A0A9D2K8K4</accession>
<dbReference type="PANTHER" id="PTHR32125:SF4">
    <property type="entry name" value="2-C-METHYL-D-ERYTHRITOL 4-PHOSPHATE CYTIDYLYLTRANSFERASE, CHLOROPLASTIC"/>
    <property type="match status" value="1"/>
</dbReference>
<dbReference type="InterPro" id="IPR034683">
    <property type="entry name" value="IspD/TarI"/>
</dbReference>
<dbReference type="Proteomes" id="UP000824115">
    <property type="component" value="Unassembled WGS sequence"/>
</dbReference>
<dbReference type="CDD" id="cd02516">
    <property type="entry name" value="CDP-ME_synthetase"/>
    <property type="match status" value="1"/>
</dbReference>
<sequence>MRERYVIIPAGGSGRRMGADIPKQMLRLGGVPVLRRTLDLFTTGLPFEVHVIIPVNPSIKSMWVEYCRSEGLMLRYILVPGGMTRFHSVRKALGYVPDGALVAVHDAVRPLVRREDIVRLYDEGEKWPAVVPVLPVTDSMRLVAPDGSSSMVARDGYRLVQTPQVFHSEVLKNAYRTAFSPEFTDDASVVEKAGVPLHLCPGNRFNIKLTTPEDMALAETLLRAKTIL</sequence>
<proteinExistence type="inferred from homology"/>
<evidence type="ECO:0000313" key="4">
    <source>
        <dbReference type="EMBL" id="HIZ84904.1"/>
    </source>
</evidence>
<reference evidence="4" key="1">
    <citation type="journal article" date="2021" name="PeerJ">
        <title>Extensive microbial diversity within the chicken gut microbiome revealed by metagenomics and culture.</title>
        <authorList>
            <person name="Gilroy R."/>
            <person name="Ravi A."/>
            <person name="Getino M."/>
            <person name="Pursley I."/>
            <person name="Horton D.L."/>
            <person name="Alikhan N.F."/>
            <person name="Baker D."/>
            <person name="Gharbi K."/>
            <person name="Hall N."/>
            <person name="Watson M."/>
            <person name="Adriaenssens E.M."/>
            <person name="Foster-Nyarko E."/>
            <person name="Jarju S."/>
            <person name="Secka A."/>
            <person name="Antonio M."/>
            <person name="Oren A."/>
            <person name="Chaudhuri R.R."/>
            <person name="La Ragione R."/>
            <person name="Hildebrand F."/>
            <person name="Pallen M.J."/>
        </authorList>
    </citation>
    <scope>NUCLEOTIDE SEQUENCE</scope>
    <source>
        <strain evidence="4">Gambia16-554</strain>
    </source>
</reference>
<dbReference type="EMBL" id="DXAW01000007">
    <property type="protein sequence ID" value="HIZ84904.1"/>
    <property type="molecule type" value="Genomic_DNA"/>
</dbReference>
<feature type="site" description="Transition state stabilizer" evidence="3">
    <location>
        <position position="16"/>
    </location>
</feature>
<dbReference type="AlphaFoldDB" id="A0A9D2K8K4"/>
<dbReference type="Pfam" id="PF01128">
    <property type="entry name" value="IspD"/>
    <property type="match status" value="1"/>
</dbReference>
<dbReference type="PANTHER" id="PTHR32125">
    <property type="entry name" value="2-C-METHYL-D-ERYTHRITOL 4-PHOSPHATE CYTIDYLYLTRANSFERASE, CHLOROPLASTIC"/>
    <property type="match status" value="1"/>
</dbReference>
<keyword evidence="3" id="KW-0414">Isoprene biosynthesis</keyword>
<comment type="similarity">
    <text evidence="3">Belongs to the IspD/TarI cytidylyltransferase family. IspD subfamily.</text>
</comment>
<reference evidence="4" key="2">
    <citation type="submission" date="2021-04" db="EMBL/GenBank/DDBJ databases">
        <authorList>
            <person name="Gilroy R."/>
        </authorList>
    </citation>
    <scope>NUCLEOTIDE SEQUENCE</scope>
    <source>
        <strain evidence="4">Gambia16-554</strain>
    </source>
</reference>
<feature type="site" description="Positions MEP for the nucleophilic attack" evidence="3">
    <location>
        <position position="208"/>
    </location>
</feature>
<dbReference type="HAMAP" id="MF_00108">
    <property type="entry name" value="IspD"/>
    <property type="match status" value="1"/>
</dbReference>
<name>A0A9D2K8K4_9BACT</name>
<evidence type="ECO:0000313" key="5">
    <source>
        <dbReference type="Proteomes" id="UP000824115"/>
    </source>
</evidence>
<dbReference type="Gene3D" id="3.90.550.10">
    <property type="entry name" value="Spore Coat Polysaccharide Biosynthesis Protein SpsA, Chain A"/>
    <property type="match status" value="1"/>
</dbReference>
<dbReference type="InterPro" id="IPR050088">
    <property type="entry name" value="IspD/TarI_cytidylyltransf_bact"/>
</dbReference>
<keyword evidence="2 3" id="KW-0548">Nucleotidyltransferase</keyword>
<dbReference type="InterPro" id="IPR001228">
    <property type="entry name" value="IspD"/>
</dbReference>
<organism evidence="4 5">
    <name type="scientific">Candidatus Coprenecus stercoravium</name>
    <dbReference type="NCBI Taxonomy" id="2840735"/>
    <lineage>
        <taxon>Bacteria</taxon>
        <taxon>Pseudomonadati</taxon>
        <taxon>Bacteroidota</taxon>
        <taxon>Bacteroidia</taxon>
        <taxon>Bacteroidales</taxon>
        <taxon>Rikenellaceae</taxon>
        <taxon>Rikenellaceae incertae sedis</taxon>
        <taxon>Candidatus Coprenecus</taxon>
    </lineage>
</organism>
<gene>
    <name evidence="3" type="primary">ispD</name>
    <name evidence="4" type="ORF">IAC04_00200</name>
</gene>
<dbReference type="SUPFAM" id="SSF53448">
    <property type="entry name" value="Nucleotide-diphospho-sugar transferases"/>
    <property type="match status" value="1"/>
</dbReference>
<evidence type="ECO:0000256" key="3">
    <source>
        <dbReference type="HAMAP-Rule" id="MF_00108"/>
    </source>
</evidence>
<dbReference type="GO" id="GO:0019288">
    <property type="term" value="P:isopentenyl diphosphate biosynthetic process, methylerythritol 4-phosphate pathway"/>
    <property type="evidence" value="ECO:0007669"/>
    <property type="project" value="UniProtKB-UniRule"/>
</dbReference>
<feature type="site" description="Transition state stabilizer" evidence="3">
    <location>
        <position position="23"/>
    </location>
</feature>
<keyword evidence="1 3" id="KW-0808">Transferase</keyword>
<protein>
    <recommendedName>
        <fullName evidence="3">2-C-methyl-D-erythritol 4-phosphate cytidylyltransferase</fullName>
        <ecNumber evidence="3">2.7.7.60</ecNumber>
    </recommendedName>
    <alternativeName>
        <fullName evidence="3">4-diphosphocytidyl-2C-methyl-D-erythritol synthase</fullName>
    </alternativeName>
    <alternativeName>
        <fullName evidence="3">MEP cytidylyltransferase</fullName>
        <shortName evidence="3">MCT</shortName>
    </alternativeName>
</protein>
<dbReference type="InterPro" id="IPR029044">
    <property type="entry name" value="Nucleotide-diphossugar_trans"/>
</dbReference>
<dbReference type="EC" id="2.7.7.60" evidence="3"/>
<comment type="pathway">
    <text evidence="3">Isoprenoid biosynthesis; isopentenyl diphosphate biosynthesis via DXP pathway; isopentenyl diphosphate from 1-deoxy-D-xylulose 5-phosphate: step 2/6.</text>
</comment>
<comment type="catalytic activity">
    <reaction evidence="3">
        <text>2-C-methyl-D-erythritol 4-phosphate + CTP + H(+) = 4-CDP-2-C-methyl-D-erythritol + diphosphate</text>
        <dbReference type="Rhea" id="RHEA:13429"/>
        <dbReference type="ChEBI" id="CHEBI:15378"/>
        <dbReference type="ChEBI" id="CHEBI:33019"/>
        <dbReference type="ChEBI" id="CHEBI:37563"/>
        <dbReference type="ChEBI" id="CHEBI:57823"/>
        <dbReference type="ChEBI" id="CHEBI:58262"/>
        <dbReference type="EC" id="2.7.7.60"/>
    </reaction>
</comment>
<dbReference type="GO" id="GO:0050518">
    <property type="term" value="F:2-C-methyl-D-erythritol 4-phosphate cytidylyltransferase activity"/>
    <property type="evidence" value="ECO:0007669"/>
    <property type="project" value="UniProtKB-UniRule"/>
</dbReference>
<comment type="function">
    <text evidence="3">Catalyzes the formation of 4-diphosphocytidyl-2-C-methyl-D-erythritol from CTP and 2-C-methyl-D-erythritol 4-phosphate (MEP).</text>
</comment>
<dbReference type="FunFam" id="3.90.550.10:FF:000003">
    <property type="entry name" value="2-C-methyl-D-erythritol 4-phosphate cytidylyltransferase"/>
    <property type="match status" value="1"/>
</dbReference>
<evidence type="ECO:0000256" key="2">
    <source>
        <dbReference type="ARBA" id="ARBA00022695"/>
    </source>
</evidence>